<dbReference type="AlphaFoldDB" id="A0A7D5QI92"/>
<sequence length="128" mass="12417">MSDVFVGGLENLDGDLVANGSISARDQVELTGDNQVEAVASDGVAGYGVAMYDAVSGDAVAVATTGAKVEVNSTGVSAGDFVTGHGSTGDAGQVTTADGTGDEILGEALTGTADGTCEVMITLGGEVN</sequence>
<evidence type="ECO:0008006" key="3">
    <source>
        <dbReference type="Google" id="ProtNLM"/>
    </source>
</evidence>
<dbReference type="EMBL" id="CP058579">
    <property type="protein sequence ID" value="QLG62824.1"/>
    <property type="molecule type" value="Genomic_DNA"/>
</dbReference>
<protein>
    <recommendedName>
        <fullName evidence="3">DUF2190 family protein</fullName>
    </recommendedName>
</protein>
<evidence type="ECO:0000313" key="2">
    <source>
        <dbReference type="Proteomes" id="UP000509626"/>
    </source>
</evidence>
<dbReference type="KEGG" id="halu:HUG12_14245"/>
<keyword evidence="2" id="KW-1185">Reference proteome</keyword>
<dbReference type="RefSeq" id="WP_179269409.1">
    <property type="nucleotide sequence ID" value="NZ_CP058579.1"/>
</dbReference>
<proteinExistence type="predicted"/>
<reference evidence="1 2" key="1">
    <citation type="submission" date="2020-06" db="EMBL/GenBank/DDBJ databases">
        <title>NJ-3-1, isolated from saline soil.</title>
        <authorList>
            <person name="Cui H.L."/>
            <person name="Shi X."/>
        </authorList>
    </citation>
    <scope>NUCLEOTIDE SEQUENCE [LARGE SCALE GENOMIC DNA]</scope>
    <source>
        <strain evidence="1 2">NJ-3-1</strain>
    </source>
</reference>
<accession>A0A7D5QI92</accession>
<dbReference type="Proteomes" id="UP000509626">
    <property type="component" value="Chromosome"/>
</dbReference>
<evidence type="ECO:0000313" key="1">
    <source>
        <dbReference type="EMBL" id="QLG62824.1"/>
    </source>
</evidence>
<name>A0A7D5QI92_9EURY</name>
<gene>
    <name evidence="1" type="ORF">HUG12_14245</name>
</gene>
<dbReference type="GeneID" id="56038642"/>
<organism evidence="1 2">
    <name type="scientific">Halorarum salinum</name>
    <dbReference type="NCBI Taxonomy" id="2743089"/>
    <lineage>
        <taxon>Archaea</taxon>
        <taxon>Methanobacteriati</taxon>
        <taxon>Methanobacteriota</taxon>
        <taxon>Stenosarchaea group</taxon>
        <taxon>Halobacteria</taxon>
        <taxon>Halobacteriales</taxon>
        <taxon>Haloferacaceae</taxon>
        <taxon>Halorarum</taxon>
    </lineage>
</organism>